<sequence>MATSSQPLSRLMRAVEIRPISMAFFYVGCGYPRAIPYYYRPSQMDLGGR</sequence>
<evidence type="ECO:0000313" key="1">
    <source>
        <dbReference type="EMBL" id="MCI53366.1"/>
    </source>
</evidence>
<organism evidence="1 2">
    <name type="scientific">Trifolium medium</name>
    <dbReference type="NCBI Taxonomy" id="97028"/>
    <lineage>
        <taxon>Eukaryota</taxon>
        <taxon>Viridiplantae</taxon>
        <taxon>Streptophyta</taxon>
        <taxon>Embryophyta</taxon>
        <taxon>Tracheophyta</taxon>
        <taxon>Spermatophyta</taxon>
        <taxon>Magnoliopsida</taxon>
        <taxon>eudicotyledons</taxon>
        <taxon>Gunneridae</taxon>
        <taxon>Pentapetalae</taxon>
        <taxon>rosids</taxon>
        <taxon>fabids</taxon>
        <taxon>Fabales</taxon>
        <taxon>Fabaceae</taxon>
        <taxon>Papilionoideae</taxon>
        <taxon>50 kb inversion clade</taxon>
        <taxon>NPAAA clade</taxon>
        <taxon>Hologalegina</taxon>
        <taxon>IRL clade</taxon>
        <taxon>Trifolieae</taxon>
        <taxon>Trifolium</taxon>
    </lineage>
</organism>
<comment type="caution">
    <text evidence="1">The sequence shown here is derived from an EMBL/GenBank/DDBJ whole genome shotgun (WGS) entry which is preliminary data.</text>
</comment>
<name>A0A392SZM3_9FABA</name>
<keyword evidence="2" id="KW-1185">Reference proteome</keyword>
<accession>A0A392SZM3</accession>
<dbReference type="AlphaFoldDB" id="A0A392SZM3"/>
<reference evidence="1 2" key="1">
    <citation type="journal article" date="2018" name="Front. Plant Sci.">
        <title>Red Clover (Trifolium pratense) and Zigzag Clover (T. medium) - A Picture of Genomic Similarities and Differences.</title>
        <authorList>
            <person name="Dluhosova J."/>
            <person name="Istvanek J."/>
            <person name="Nedelnik J."/>
            <person name="Repkova J."/>
        </authorList>
    </citation>
    <scope>NUCLEOTIDE SEQUENCE [LARGE SCALE GENOMIC DNA]</scope>
    <source>
        <strain evidence="2">cv. 10/8</strain>
        <tissue evidence="1">Leaf</tissue>
    </source>
</reference>
<dbReference type="Proteomes" id="UP000265520">
    <property type="component" value="Unassembled WGS sequence"/>
</dbReference>
<proteinExistence type="predicted"/>
<dbReference type="EMBL" id="LXQA010462084">
    <property type="protein sequence ID" value="MCI53366.1"/>
    <property type="molecule type" value="Genomic_DNA"/>
</dbReference>
<evidence type="ECO:0000313" key="2">
    <source>
        <dbReference type="Proteomes" id="UP000265520"/>
    </source>
</evidence>
<feature type="non-terminal residue" evidence="1">
    <location>
        <position position="49"/>
    </location>
</feature>
<protein>
    <submittedName>
        <fullName evidence="1">Uncharacterized protein</fullName>
    </submittedName>
</protein>